<evidence type="ECO:0000256" key="6">
    <source>
        <dbReference type="ARBA" id="ARBA00023136"/>
    </source>
</evidence>
<evidence type="ECO:0000256" key="2">
    <source>
        <dbReference type="ARBA" id="ARBA00022448"/>
    </source>
</evidence>
<dbReference type="PROSITE" id="PS50928">
    <property type="entry name" value="ABC_TM1"/>
    <property type="match status" value="1"/>
</dbReference>
<dbReference type="InterPro" id="IPR050366">
    <property type="entry name" value="BP-dependent_transpt_permease"/>
</dbReference>
<feature type="transmembrane region" description="Helical" evidence="7">
    <location>
        <begin position="101"/>
        <end position="123"/>
    </location>
</feature>
<feature type="transmembrane region" description="Helical" evidence="7">
    <location>
        <begin position="192"/>
        <end position="214"/>
    </location>
</feature>
<dbReference type="InterPro" id="IPR000515">
    <property type="entry name" value="MetI-like"/>
</dbReference>
<evidence type="ECO:0000313" key="9">
    <source>
        <dbReference type="EMBL" id="GAA2122668.1"/>
    </source>
</evidence>
<dbReference type="Gene3D" id="1.10.3720.10">
    <property type="entry name" value="MetI-like"/>
    <property type="match status" value="1"/>
</dbReference>
<keyword evidence="3" id="KW-1003">Cell membrane</keyword>
<comment type="caution">
    <text evidence="9">The sequence shown here is derived from an EMBL/GenBank/DDBJ whole genome shotgun (WGS) entry which is preliminary data.</text>
</comment>
<feature type="transmembrane region" description="Helical" evidence="7">
    <location>
        <begin position="234"/>
        <end position="257"/>
    </location>
</feature>
<comment type="similarity">
    <text evidence="7">Belongs to the binding-protein-dependent transport system permease family.</text>
</comment>
<name>A0ABN2YA48_9ACTN</name>
<comment type="subcellular location">
    <subcellularLocation>
        <location evidence="1 7">Cell membrane</location>
        <topology evidence="1 7">Multi-pass membrane protein</topology>
    </subcellularLocation>
</comment>
<evidence type="ECO:0000259" key="8">
    <source>
        <dbReference type="PROSITE" id="PS50928"/>
    </source>
</evidence>
<dbReference type="Proteomes" id="UP001500575">
    <property type="component" value="Unassembled WGS sequence"/>
</dbReference>
<feature type="transmembrane region" description="Helical" evidence="7">
    <location>
        <begin position="65"/>
        <end position="89"/>
    </location>
</feature>
<feature type="domain" description="ABC transmembrane type-1" evidence="8">
    <location>
        <begin position="61"/>
        <end position="261"/>
    </location>
</feature>
<dbReference type="RefSeq" id="WP_344303362.1">
    <property type="nucleotide sequence ID" value="NZ_BAAAQQ010000009.1"/>
</dbReference>
<keyword evidence="6 7" id="KW-0472">Membrane</keyword>
<dbReference type="PANTHER" id="PTHR43386">
    <property type="entry name" value="OLIGOPEPTIDE TRANSPORT SYSTEM PERMEASE PROTEIN APPC"/>
    <property type="match status" value="1"/>
</dbReference>
<keyword evidence="10" id="KW-1185">Reference proteome</keyword>
<dbReference type="CDD" id="cd06261">
    <property type="entry name" value="TM_PBP2"/>
    <property type="match status" value="1"/>
</dbReference>
<keyword evidence="5 7" id="KW-1133">Transmembrane helix</keyword>
<protein>
    <recommendedName>
        <fullName evidence="8">ABC transmembrane type-1 domain-containing protein</fullName>
    </recommendedName>
</protein>
<dbReference type="PANTHER" id="PTHR43386:SF1">
    <property type="entry name" value="D,D-DIPEPTIDE TRANSPORT SYSTEM PERMEASE PROTEIN DDPC-RELATED"/>
    <property type="match status" value="1"/>
</dbReference>
<dbReference type="EMBL" id="BAAAQQ010000009">
    <property type="protein sequence ID" value="GAA2122668.1"/>
    <property type="molecule type" value="Genomic_DNA"/>
</dbReference>
<organism evidence="9 10">
    <name type="scientific">Nocardioides bigeumensis</name>
    <dbReference type="NCBI Taxonomy" id="433657"/>
    <lineage>
        <taxon>Bacteria</taxon>
        <taxon>Bacillati</taxon>
        <taxon>Actinomycetota</taxon>
        <taxon>Actinomycetes</taxon>
        <taxon>Propionibacteriales</taxon>
        <taxon>Nocardioidaceae</taxon>
        <taxon>Nocardioides</taxon>
    </lineage>
</organism>
<evidence type="ECO:0000256" key="5">
    <source>
        <dbReference type="ARBA" id="ARBA00022989"/>
    </source>
</evidence>
<evidence type="ECO:0000256" key="3">
    <source>
        <dbReference type="ARBA" id="ARBA00022475"/>
    </source>
</evidence>
<evidence type="ECO:0000256" key="1">
    <source>
        <dbReference type="ARBA" id="ARBA00004651"/>
    </source>
</evidence>
<evidence type="ECO:0000313" key="10">
    <source>
        <dbReference type="Proteomes" id="UP001500575"/>
    </source>
</evidence>
<keyword evidence="2 7" id="KW-0813">Transport</keyword>
<keyword evidence="4 7" id="KW-0812">Transmembrane</keyword>
<accession>A0ABN2YA48</accession>
<evidence type="ECO:0000256" key="7">
    <source>
        <dbReference type="RuleBase" id="RU363032"/>
    </source>
</evidence>
<dbReference type="Pfam" id="PF00528">
    <property type="entry name" value="BPD_transp_1"/>
    <property type="match status" value="1"/>
</dbReference>
<evidence type="ECO:0000256" key="4">
    <source>
        <dbReference type="ARBA" id="ARBA00022692"/>
    </source>
</evidence>
<sequence length="284" mass="29788">MLTVGAVILTVVLLLVVVGPIVHGVSPDKTSGDLLVGPSSAHIMGTDSLGRDYFARWLAGGRTSLTIAVGATILALVLGCAFGLTSAFVRNRFVAGLLMRVMDVLIAVPTILLTVVIAGVLAARGGADSAFASQLYLLLILGVSHAPLFARVSRASALSELQKPHVVASRLSGSHGWYLVRHSILPNMSAPLIAQFSFTVALSILSASAVSFLGFGVRPPAADWGNMLAESQSYFVLGAWWLVFFPCLIIFLSALALNMMGDGLRDALDPSTSRKTGISTVRSV</sequence>
<dbReference type="InterPro" id="IPR035906">
    <property type="entry name" value="MetI-like_sf"/>
</dbReference>
<reference evidence="9 10" key="1">
    <citation type="journal article" date="2019" name="Int. J. Syst. Evol. Microbiol.">
        <title>The Global Catalogue of Microorganisms (GCM) 10K type strain sequencing project: providing services to taxonomists for standard genome sequencing and annotation.</title>
        <authorList>
            <consortium name="The Broad Institute Genomics Platform"/>
            <consortium name="The Broad Institute Genome Sequencing Center for Infectious Disease"/>
            <person name="Wu L."/>
            <person name="Ma J."/>
        </authorList>
    </citation>
    <scope>NUCLEOTIDE SEQUENCE [LARGE SCALE GENOMIC DNA]</scope>
    <source>
        <strain evidence="9 10">JCM 16021</strain>
    </source>
</reference>
<dbReference type="SUPFAM" id="SSF161098">
    <property type="entry name" value="MetI-like"/>
    <property type="match status" value="1"/>
</dbReference>
<gene>
    <name evidence="9" type="ORF">GCM10009843_17990</name>
</gene>
<proteinExistence type="inferred from homology"/>